<evidence type="ECO:0000256" key="5">
    <source>
        <dbReference type="ARBA" id="ARBA00023136"/>
    </source>
</evidence>
<dbReference type="PANTHER" id="PTHR13414">
    <property type="entry name" value="HUEL-CATION TRANSPORTER"/>
    <property type="match status" value="1"/>
</dbReference>
<dbReference type="NCBIfam" id="TIGR01297">
    <property type="entry name" value="CDF"/>
    <property type="match status" value="1"/>
</dbReference>
<keyword evidence="3 6" id="KW-0812">Transmembrane</keyword>
<comment type="subcellular location">
    <subcellularLocation>
        <location evidence="1">Membrane</location>
        <topology evidence="1">Multi-pass membrane protein</topology>
    </subcellularLocation>
</comment>
<organism evidence="8 9">
    <name type="scientific">Pontibacter actiniarum</name>
    <dbReference type="NCBI Taxonomy" id="323450"/>
    <lineage>
        <taxon>Bacteria</taxon>
        <taxon>Pseudomonadati</taxon>
        <taxon>Bacteroidota</taxon>
        <taxon>Cytophagia</taxon>
        <taxon>Cytophagales</taxon>
        <taxon>Hymenobacteraceae</taxon>
        <taxon>Pontibacter</taxon>
    </lineage>
</organism>
<dbReference type="InterPro" id="IPR002524">
    <property type="entry name" value="Cation_efflux"/>
</dbReference>
<feature type="transmembrane region" description="Helical" evidence="6">
    <location>
        <begin position="193"/>
        <end position="210"/>
    </location>
</feature>
<evidence type="ECO:0000259" key="7">
    <source>
        <dbReference type="Pfam" id="PF01545"/>
    </source>
</evidence>
<dbReference type="OrthoDB" id="9806522at2"/>
<feature type="transmembrane region" description="Helical" evidence="6">
    <location>
        <begin position="158"/>
        <end position="181"/>
    </location>
</feature>
<dbReference type="InterPro" id="IPR058533">
    <property type="entry name" value="Cation_efflux_TM"/>
</dbReference>
<dbReference type="KEGG" id="pact:CA264_04170"/>
<evidence type="ECO:0000313" key="9">
    <source>
        <dbReference type="Proteomes" id="UP000266292"/>
    </source>
</evidence>
<keyword evidence="2" id="KW-0813">Transport</keyword>
<evidence type="ECO:0000256" key="2">
    <source>
        <dbReference type="ARBA" id="ARBA00022448"/>
    </source>
</evidence>
<dbReference type="Gene3D" id="1.20.1510.10">
    <property type="entry name" value="Cation efflux protein transmembrane domain"/>
    <property type="match status" value="1"/>
</dbReference>
<dbReference type="AlphaFoldDB" id="A0A1X9YPB1"/>
<dbReference type="GO" id="GO:0016020">
    <property type="term" value="C:membrane"/>
    <property type="evidence" value="ECO:0007669"/>
    <property type="project" value="UniProtKB-SubCell"/>
</dbReference>
<accession>A0A1X9YPB1</accession>
<feature type="transmembrane region" description="Helical" evidence="6">
    <location>
        <begin position="76"/>
        <end position="96"/>
    </location>
</feature>
<evidence type="ECO:0000256" key="1">
    <source>
        <dbReference type="ARBA" id="ARBA00004141"/>
    </source>
</evidence>
<name>A0A1X9YPB1_9BACT</name>
<dbReference type="Proteomes" id="UP000266292">
    <property type="component" value="Chromosome"/>
</dbReference>
<dbReference type="PANTHER" id="PTHR13414:SF9">
    <property type="entry name" value="PROTON-COUPLED ZINC ANTIPORTER SLC30A9, MITOCHONDRIAL"/>
    <property type="match status" value="1"/>
</dbReference>
<feature type="transmembrane region" description="Helical" evidence="6">
    <location>
        <begin position="12"/>
        <end position="30"/>
    </location>
</feature>
<gene>
    <name evidence="8" type="ORF">CA264_04170</name>
</gene>
<dbReference type="InterPro" id="IPR027469">
    <property type="entry name" value="Cation_efflux_TMD_sf"/>
</dbReference>
<feature type="transmembrane region" description="Helical" evidence="6">
    <location>
        <begin position="116"/>
        <end position="137"/>
    </location>
</feature>
<dbReference type="EMBL" id="CP021235">
    <property type="protein sequence ID" value="ARS34699.1"/>
    <property type="molecule type" value="Genomic_DNA"/>
</dbReference>
<dbReference type="RefSeq" id="WP_025604859.1">
    <property type="nucleotide sequence ID" value="NZ_CP021235.1"/>
</dbReference>
<protein>
    <submittedName>
        <fullName evidence="8">Cation transporter</fullName>
    </submittedName>
</protein>
<evidence type="ECO:0000256" key="3">
    <source>
        <dbReference type="ARBA" id="ARBA00022692"/>
    </source>
</evidence>
<feature type="domain" description="Cation efflux protein transmembrane" evidence="7">
    <location>
        <begin position="13"/>
        <end position="217"/>
    </location>
</feature>
<evidence type="ECO:0000256" key="6">
    <source>
        <dbReference type="SAM" id="Phobius"/>
    </source>
</evidence>
<dbReference type="GO" id="GO:0006829">
    <property type="term" value="P:zinc ion transport"/>
    <property type="evidence" value="ECO:0007669"/>
    <property type="project" value="InterPro"/>
</dbReference>
<reference evidence="9" key="1">
    <citation type="submission" date="2017-05" db="EMBL/GenBank/DDBJ databases">
        <authorList>
            <person name="Ray J."/>
            <person name="Price M."/>
            <person name="Deutschbauer A."/>
        </authorList>
    </citation>
    <scope>NUCLEOTIDE SEQUENCE [LARGE SCALE GENOMIC DNA]</scope>
    <source>
        <strain evidence="9">DSM 19842</strain>
    </source>
</reference>
<sequence length="310" mass="33220">MNVKPSKLPLYGALAANLAIAIIKFIAAVISGSSAMLSEGIHSLVDTGNSLLLLLGLSKSQKPADVGHPFGHGKELYFWSLIVAILIFAVGGGMSIYEGIMHLQNPSPLEDPTLSYIILVVAMVFEGIAWTIAYKNFSKTRVEKNFLRALRASKDPATFTVLFEDSAAIMGLAVAFLGVFLSHQLNNPYFDGLASVVIGLILAGVAVLLASESKGLLIGEAASHRTVESINSIANADPAVERIAPPLTMHLGPYEVLLAIEVDFQDELSATEIENAIARLEAAVFEKHPEVKRIFIEAKSITAKRVRGTL</sequence>
<keyword evidence="9" id="KW-1185">Reference proteome</keyword>
<dbReference type="InterPro" id="IPR036837">
    <property type="entry name" value="Cation_efflux_CTD_sf"/>
</dbReference>
<proteinExistence type="predicted"/>
<keyword evidence="5 6" id="KW-0472">Membrane</keyword>
<dbReference type="InterPro" id="IPR040177">
    <property type="entry name" value="SLC30A9"/>
</dbReference>
<keyword evidence="4 6" id="KW-1133">Transmembrane helix</keyword>
<dbReference type="SUPFAM" id="SSF161111">
    <property type="entry name" value="Cation efflux protein transmembrane domain-like"/>
    <property type="match status" value="1"/>
</dbReference>
<dbReference type="SUPFAM" id="SSF160240">
    <property type="entry name" value="Cation efflux protein cytoplasmic domain-like"/>
    <property type="match status" value="1"/>
</dbReference>
<dbReference type="Pfam" id="PF01545">
    <property type="entry name" value="Cation_efflux"/>
    <property type="match status" value="1"/>
</dbReference>
<evidence type="ECO:0000256" key="4">
    <source>
        <dbReference type="ARBA" id="ARBA00022989"/>
    </source>
</evidence>
<evidence type="ECO:0000313" key="8">
    <source>
        <dbReference type="EMBL" id="ARS34699.1"/>
    </source>
</evidence>
<dbReference type="GO" id="GO:0008324">
    <property type="term" value="F:monoatomic cation transmembrane transporter activity"/>
    <property type="evidence" value="ECO:0007669"/>
    <property type="project" value="InterPro"/>
</dbReference>